<comment type="caution">
    <text evidence="1">The sequence shown here is derived from an EMBL/GenBank/DDBJ whole genome shotgun (WGS) entry which is preliminary data.</text>
</comment>
<dbReference type="Proteomes" id="UP000198211">
    <property type="component" value="Unassembled WGS sequence"/>
</dbReference>
<dbReference type="AlphaFoldDB" id="A0A225WUV4"/>
<organism evidence="1 2">
    <name type="scientific">Phytophthora megakarya</name>
    <dbReference type="NCBI Taxonomy" id="4795"/>
    <lineage>
        <taxon>Eukaryota</taxon>
        <taxon>Sar</taxon>
        <taxon>Stramenopiles</taxon>
        <taxon>Oomycota</taxon>
        <taxon>Peronosporomycetes</taxon>
        <taxon>Peronosporales</taxon>
        <taxon>Peronosporaceae</taxon>
        <taxon>Phytophthora</taxon>
    </lineage>
</organism>
<evidence type="ECO:0000313" key="1">
    <source>
        <dbReference type="EMBL" id="OWZ20847.1"/>
    </source>
</evidence>
<sequence length="112" mass="12965">MPIRPLLSKVPSDPVFATRELYHWKEARYDIVQVCVNLTKFHSDKNQLQQVNAEEYAQREDCLLPIANKKRLERVVCFKKSIVIGSNAATKRFSMVFVETRSYLCTRGSNAE</sequence>
<gene>
    <name evidence="1" type="ORF">PHMEG_0004688</name>
</gene>
<keyword evidence="2" id="KW-1185">Reference proteome</keyword>
<dbReference type="EMBL" id="NBNE01000284">
    <property type="protein sequence ID" value="OWZ20847.1"/>
    <property type="molecule type" value="Genomic_DNA"/>
</dbReference>
<proteinExistence type="predicted"/>
<reference evidence="2" key="1">
    <citation type="submission" date="2017-03" db="EMBL/GenBank/DDBJ databases">
        <title>Phytopthora megakarya and P. palmivora, two closely related causual agents of cacao black pod achieved similar genome size and gene model numbers by different mechanisms.</title>
        <authorList>
            <person name="Ali S."/>
            <person name="Shao J."/>
            <person name="Larry D.J."/>
            <person name="Kronmiller B."/>
            <person name="Shen D."/>
            <person name="Strem M.D."/>
            <person name="Melnick R.L."/>
            <person name="Guiltinan M.J."/>
            <person name="Tyler B.M."/>
            <person name="Meinhardt L.W."/>
            <person name="Bailey B.A."/>
        </authorList>
    </citation>
    <scope>NUCLEOTIDE SEQUENCE [LARGE SCALE GENOMIC DNA]</scope>
    <source>
        <strain evidence="2">zdho120</strain>
    </source>
</reference>
<name>A0A225WUV4_9STRA</name>
<protein>
    <submittedName>
        <fullName evidence="1">Uncharacterized protein</fullName>
    </submittedName>
</protein>
<accession>A0A225WUV4</accession>
<evidence type="ECO:0000313" key="2">
    <source>
        <dbReference type="Proteomes" id="UP000198211"/>
    </source>
</evidence>